<dbReference type="VEuPathDB" id="CryptoDB:Cvel_22390"/>
<dbReference type="EMBL" id="CDMZ01001320">
    <property type="protein sequence ID" value="CEM30733.1"/>
    <property type="molecule type" value="Genomic_DNA"/>
</dbReference>
<accession>A0A0G4GL31</accession>
<reference evidence="1" key="1">
    <citation type="submission" date="2014-11" db="EMBL/GenBank/DDBJ databases">
        <authorList>
            <person name="Otto D Thomas"/>
            <person name="Naeem Raeece"/>
        </authorList>
    </citation>
    <scope>NUCLEOTIDE SEQUENCE</scope>
</reference>
<sequence length="156" mass="17808">MDRLYTLASLARESEAVNRTLDEIVAETKEGGSRMTEQEKKTVTRVTRSPLAHIAGTSLGCFFIWRWRKNAKFQSLNVLTQALVILPVWWMPFTLTRNLENLYVVGTMLESQTPLGRKLRKTYSVYAPAGSQTVANIRKRNKDKRQKGSERLGGFE</sequence>
<evidence type="ECO:0000313" key="1">
    <source>
        <dbReference type="EMBL" id="CEM30733.1"/>
    </source>
</evidence>
<dbReference type="AlphaFoldDB" id="A0A0G4GL31"/>
<organism evidence="1">
    <name type="scientific">Chromera velia CCMP2878</name>
    <dbReference type="NCBI Taxonomy" id="1169474"/>
    <lineage>
        <taxon>Eukaryota</taxon>
        <taxon>Sar</taxon>
        <taxon>Alveolata</taxon>
        <taxon>Colpodellida</taxon>
        <taxon>Chromeraceae</taxon>
        <taxon>Chromera</taxon>
    </lineage>
</organism>
<gene>
    <name evidence="1" type="ORF">Cvel_22390</name>
</gene>
<protein>
    <submittedName>
        <fullName evidence="1">Uncharacterized protein</fullName>
    </submittedName>
</protein>
<proteinExistence type="predicted"/>
<name>A0A0G4GL31_9ALVE</name>